<evidence type="ECO:0000313" key="3">
    <source>
        <dbReference type="Proteomes" id="UP000228886"/>
    </source>
</evidence>
<proteinExistence type="predicted"/>
<evidence type="ECO:0000313" key="2">
    <source>
        <dbReference type="EMBL" id="PIV63421.1"/>
    </source>
</evidence>
<gene>
    <name evidence="2" type="ORF">COS11_07520</name>
</gene>
<sequence>MSRAEQALLFQIKGNVLASKRNSYLSPSPLRGEGPGEGGFLKTNTPQPLPSPTRGEGNKAF</sequence>
<name>A0A2M7E6U5_9BACT</name>
<evidence type="ECO:0000256" key="1">
    <source>
        <dbReference type="SAM" id="MobiDB-lite"/>
    </source>
</evidence>
<feature type="region of interest" description="Disordered" evidence="1">
    <location>
        <begin position="21"/>
        <end position="61"/>
    </location>
</feature>
<comment type="caution">
    <text evidence="2">The sequence shown here is derived from an EMBL/GenBank/DDBJ whole genome shotgun (WGS) entry which is preliminary data.</text>
</comment>
<dbReference type="Proteomes" id="UP000228886">
    <property type="component" value="Unassembled WGS sequence"/>
</dbReference>
<organism evidence="2 3">
    <name type="scientific">bacterium (Candidatus Ratteibacteria) CG01_land_8_20_14_3_00_40_19</name>
    <dbReference type="NCBI Taxonomy" id="2014290"/>
    <lineage>
        <taxon>Bacteria</taxon>
        <taxon>Candidatus Ratteibacteria</taxon>
    </lineage>
</organism>
<accession>A0A2M7E6U5</accession>
<protein>
    <submittedName>
        <fullName evidence="2">Uncharacterized protein</fullName>
    </submittedName>
</protein>
<reference evidence="3" key="1">
    <citation type="submission" date="2017-09" db="EMBL/GenBank/DDBJ databases">
        <title>Depth-based differentiation of microbial function through sediment-hosted aquifers and enrichment of novel symbionts in the deep terrestrial subsurface.</title>
        <authorList>
            <person name="Probst A.J."/>
            <person name="Ladd B."/>
            <person name="Jarett J.K."/>
            <person name="Geller-Mcgrath D.E."/>
            <person name="Sieber C.M.K."/>
            <person name="Emerson J.B."/>
            <person name="Anantharaman K."/>
            <person name="Thomas B.C."/>
            <person name="Malmstrom R."/>
            <person name="Stieglmeier M."/>
            <person name="Klingl A."/>
            <person name="Woyke T."/>
            <person name="Ryan C.M."/>
            <person name="Banfield J.F."/>
        </authorList>
    </citation>
    <scope>NUCLEOTIDE SEQUENCE [LARGE SCALE GENOMIC DNA]</scope>
</reference>
<dbReference type="EMBL" id="PETL01000360">
    <property type="protein sequence ID" value="PIV63421.1"/>
    <property type="molecule type" value="Genomic_DNA"/>
</dbReference>
<dbReference type="AlphaFoldDB" id="A0A2M7E6U5"/>